<protein>
    <submittedName>
        <fullName evidence="1">Uncharacterized protein</fullName>
    </submittedName>
</protein>
<accession>A0ACB8C137</accession>
<reference evidence="1" key="1">
    <citation type="submission" date="2020-05" db="EMBL/GenBank/DDBJ databases">
        <title>Large-scale comparative analyses of tick genomes elucidate their genetic diversity and vector capacities.</title>
        <authorList>
            <person name="Jia N."/>
            <person name="Wang J."/>
            <person name="Shi W."/>
            <person name="Du L."/>
            <person name="Sun Y."/>
            <person name="Zhan W."/>
            <person name="Jiang J."/>
            <person name="Wang Q."/>
            <person name="Zhang B."/>
            <person name="Ji P."/>
            <person name="Sakyi L.B."/>
            <person name="Cui X."/>
            <person name="Yuan T."/>
            <person name="Jiang B."/>
            <person name="Yang W."/>
            <person name="Lam T.T.-Y."/>
            <person name="Chang Q."/>
            <person name="Ding S."/>
            <person name="Wang X."/>
            <person name="Zhu J."/>
            <person name="Ruan X."/>
            <person name="Zhao L."/>
            <person name="Wei J."/>
            <person name="Que T."/>
            <person name="Du C."/>
            <person name="Cheng J."/>
            <person name="Dai P."/>
            <person name="Han X."/>
            <person name="Huang E."/>
            <person name="Gao Y."/>
            <person name="Liu J."/>
            <person name="Shao H."/>
            <person name="Ye R."/>
            <person name="Li L."/>
            <person name="Wei W."/>
            <person name="Wang X."/>
            <person name="Wang C."/>
            <person name="Yang T."/>
            <person name="Huo Q."/>
            <person name="Li W."/>
            <person name="Guo W."/>
            <person name="Chen H."/>
            <person name="Zhou L."/>
            <person name="Ni X."/>
            <person name="Tian J."/>
            <person name="Zhou Y."/>
            <person name="Sheng Y."/>
            <person name="Liu T."/>
            <person name="Pan Y."/>
            <person name="Xia L."/>
            <person name="Li J."/>
            <person name="Zhao F."/>
            <person name="Cao W."/>
        </authorList>
    </citation>
    <scope>NUCLEOTIDE SEQUENCE</scope>
    <source>
        <strain evidence="1">Dsil-2018</strain>
    </source>
</reference>
<sequence>MNRRRVKALDTPGGNFLPKAESWKEPVGGRNRDTHGDSKKNGQRPSSTVKAGPHQRHRGVLDNEVSHDVPASAGGLPGAYGSASRGAPESPSSATAPSAPPVAAWRCTMQRLRETFRRSKGGPAIESHLPTSVSLEVPKQVRSASFDEIRFKKEHDQDACGGDNLLMVPSTRNQRSRSFDSATTSSSSSSSSAHLTASSASAPPSAVPAGMVGMDVGVGAGGGSGGVGGGGGGYGGYGGFGSGTGSGITSLPVPSPPATATDAPCQLDVPKWRILRRSSSDKSQCAACIHCQYMDEFSRSTSRSNSPPDRPRYFSSGSETLEESESESAASARPDEEQVTDAEEDLLVSPTSCGLMVTLSVPDSGHRVSLGGDTGVTVVSLQVPQVAKGRSASVDSSFLQVPTPDPDLDPDLAAKAHRSRSVDIVLPTGAEPRYALCQPKERGHASVPDRRSYRLDDLVRS</sequence>
<keyword evidence="2" id="KW-1185">Reference proteome</keyword>
<comment type="caution">
    <text evidence="1">The sequence shown here is derived from an EMBL/GenBank/DDBJ whole genome shotgun (WGS) entry which is preliminary data.</text>
</comment>
<proteinExistence type="predicted"/>
<name>A0ACB8C137_DERSI</name>
<dbReference type="EMBL" id="CM023478">
    <property type="protein sequence ID" value="KAH7932723.1"/>
    <property type="molecule type" value="Genomic_DNA"/>
</dbReference>
<organism evidence="1 2">
    <name type="scientific">Dermacentor silvarum</name>
    <name type="common">Tick</name>
    <dbReference type="NCBI Taxonomy" id="543639"/>
    <lineage>
        <taxon>Eukaryota</taxon>
        <taxon>Metazoa</taxon>
        <taxon>Ecdysozoa</taxon>
        <taxon>Arthropoda</taxon>
        <taxon>Chelicerata</taxon>
        <taxon>Arachnida</taxon>
        <taxon>Acari</taxon>
        <taxon>Parasitiformes</taxon>
        <taxon>Ixodida</taxon>
        <taxon>Ixodoidea</taxon>
        <taxon>Ixodidae</taxon>
        <taxon>Rhipicephalinae</taxon>
        <taxon>Dermacentor</taxon>
    </lineage>
</organism>
<evidence type="ECO:0000313" key="2">
    <source>
        <dbReference type="Proteomes" id="UP000821865"/>
    </source>
</evidence>
<gene>
    <name evidence="1" type="ORF">HPB49_001777</name>
</gene>
<evidence type="ECO:0000313" key="1">
    <source>
        <dbReference type="EMBL" id="KAH7932723.1"/>
    </source>
</evidence>
<dbReference type="Proteomes" id="UP000821865">
    <property type="component" value="Chromosome 9"/>
</dbReference>